<dbReference type="InterPro" id="IPR036388">
    <property type="entry name" value="WH-like_DNA-bd_sf"/>
</dbReference>
<name>Q30XY5_OLEA2</name>
<evidence type="ECO:0000259" key="1">
    <source>
        <dbReference type="Pfam" id="PF01978"/>
    </source>
</evidence>
<dbReference type="Gene3D" id="1.10.10.10">
    <property type="entry name" value="Winged helix-like DNA-binding domain superfamily/Winged helix DNA-binding domain"/>
    <property type="match status" value="1"/>
</dbReference>
<dbReference type="PANTHER" id="PTHR34293">
    <property type="entry name" value="HTH-TYPE TRANSCRIPTIONAL REGULATOR TRMBL2"/>
    <property type="match status" value="1"/>
</dbReference>
<dbReference type="STRING" id="207559.Dde_2665"/>
<gene>
    <name evidence="2" type="ordered locus">Dde_2665</name>
</gene>
<dbReference type="eggNOG" id="COG1378">
    <property type="taxonomic scope" value="Bacteria"/>
</dbReference>
<dbReference type="Proteomes" id="UP000002710">
    <property type="component" value="Chromosome"/>
</dbReference>
<feature type="domain" description="Transcription regulator TrmB N-terminal" evidence="1">
    <location>
        <begin position="9"/>
        <end position="74"/>
    </location>
</feature>
<sequence>MDSEIIKALKRFGFTQQESIMYVTLCRHGALTGYEAAKLAGISRSNAYAALSSLVEKGGAVVASDDTSKYVPTPRKELLVTIRRHCDETLEFLEQHLPEEQPVEMPYLTVTGYQNTMDKVRNMLRLAQLRVYISMHSGNAAQLKEDMAACAARGLKVVILSDADPQISGAIFMHNAAGTGHIKLIADTREVITGVVDQAARTGQCLYSANEHLVYLMREALLNEIELIKIRSGMSGAEPEESPTRGK</sequence>
<dbReference type="DNASU" id="3757688"/>
<dbReference type="RefSeq" id="WP_011368495.1">
    <property type="nucleotide sequence ID" value="NC_007519.1"/>
</dbReference>
<dbReference type="KEGG" id="dde:Dde_2665"/>
<dbReference type="Pfam" id="PF01978">
    <property type="entry name" value="TrmB"/>
    <property type="match status" value="1"/>
</dbReference>
<proteinExistence type="predicted"/>
<protein>
    <submittedName>
        <fullName evidence="2">Putative transcriptional regulator for lysine biosynthesis and transport</fullName>
    </submittedName>
</protein>
<organism evidence="2 3">
    <name type="scientific">Oleidesulfovibrio alaskensis (strain ATCC BAA-1058 / DSM 17464 / G20)</name>
    <name type="common">Desulfovibrio alaskensis</name>
    <dbReference type="NCBI Taxonomy" id="207559"/>
    <lineage>
        <taxon>Bacteria</taxon>
        <taxon>Pseudomonadati</taxon>
        <taxon>Thermodesulfobacteriota</taxon>
        <taxon>Desulfovibrionia</taxon>
        <taxon>Desulfovibrionales</taxon>
        <taxon>Desulfovibrionaceae</taxon>
        <taxon>Oleidesulfovibrio</taxon>
    </lineage>
</organism>
<dbReference type="InterPro" id="IPR002831">
    <property type="entry name" value="Tscrpt_reg_TrmB_N"/>
</dbReference>
<dbReference type="InterPro" id="IPR036390">
    <property type="entry name" value="WH_DNA-bd_sf"/>
</dbReference>
<dbReference type="SMR" id="Q30XY5"/>
<dbReference type="CDD" id="cd09124">
    <property type="entry name" value="PLDc_like_TrmB_middle"/>
    <property type="match status" value="1"/>
</dbReference>
<evidence type="ECO:0000313" key="2">
    <source>
        <dbReference type="EMBL" id="ABB39461.1"/>
    </source>
</evidence>
<dbReference type="EMBL" id="CP000112">
    <property type="protein sequence ID" value="ABB39461.1"/>
    <property type="molecule type" value="Genomic_DNA"/>
</dbReference>
<dbReference type="InterPro" id="IPR051797">
    <property type="entry name" value="TrmB-like"/>
</dbReference>
<evidence type="ECO:0000313" key="3">
    <source>
        <dbReference type="Proteomes" id="UP000002710"/>
    </source>
</evidence>
<dbReference type="SUPFAM" id="SSF46785">
    <property type="entry name" value="Winged helix' DNA-binding domain"/>
    <property type="match status" value="1"/>
</dbReference>
<dbReference type="AlphaFoldDB" id="Q30XY5"/>
<dbReference type="PANTHER" id="PTHR34293:SF1">
    <property type="entry name" value="HTH-TYPE TRANSCRIPTIONAL REGULATOR TRMBL2"/>
    <property type="match status" value="1"/>
</dbReference>
<reference evidence="2 3" key="1">
    <citation type="journal article" date="2011" name="J. Bacteriol.">
        <title>Complete genome sequence and updated annotation of Desulfovibrio alaskensis G20.</title>
        <authorList>
            <person name="Hauser L.J."/>
            <person name="Land M.L."/>
            <person name="Brown S.D."/>
            <person name="Larimer F."/>
            <person name="Keller K.L."/>
            <person name="Rapp-Giles B.J."/>
            <person name="Price M.N."/>
            <person name="Lin M."/>
            <person name="Bruce D.C."/>
            <person name="Detter J.C."/>
            <person name="Tapia R."/>
            <person name="Han C.S."/>
            <person name="Goodwin L.A."/>
            <person name="Cheng J.F."/>
            <person name="Pitluck S."/>
            <person name="Copeland A."/>
            <person name="Lucas S."/>
            <person name="Nolan M."/>
            <person name="Lapidus A.L."/>
            <person name="Palumbo A.V."/>
            <person name="Wall J.D."/>
        </authorList>
    </citation>
    <scope>NUCLEOTIDE SEQUENCE [LARGE SCALE GENOMIC DNA]</scope>
    <source>
        <strain evidence="3">ATCC BAA 1058 / DSM 17464 / G20</strain>
    </source>
</reference>
<keyword evidence="3" id="KW-1185">Reference proteome</keyword>
<accession>Q30XY5</accession>
<dbReference type="HOGENOM" id="CLU_072493_1_0_7"/>